<dbReference type="PANTHER" id="PTHR30408:SF12">
    <property type="entry name" value="TYPE I RESTRICTION ENZYME MJAVIII SPECIFICITY SUBUNIT"/>
    <property type="match status" value="1"/>
</dbReference>
<dbReference type="Proteomes" id="UP000252107">
    <property type="component" value="Unassembled WGS sequence"/>
</dbReference>
<dbReference type="Gene3D" id="1.10.287.1120">
    <property type="entry name" value="Bipartite methylase S protein"/>
    <property type="match status" value="1"/>
</dbReference>
<dbReference type="GO" id="GO:0003677">
    <property type="term" value="F:DNA binding"/>
    <property type="evidence" value="ECO:0007669"/>
    <property type="project" value="UniProtKB-KW"/>
</dbReference>
<protein>
    <submittedName>
        <fullName evidence="6">Uncharacterized protein</fullName>
    </submittedName>
</protein>
<evidence type="ECO:0000256" key="1">
    <source>
        <dbReference type="ARBA" id="ARBA00010923"/>
    </source>
</evidence>
<gene>
    <name evidence="6" type="ORF">A6770_22385</name>
</gene>
<feature type="domain" description="Type I restriction modification DNA specificity" evidence="4">
    <location>
        <begin position="21"/>
        <end position="202"/>
    </location>
</feature>
<feature type="domain" description="SWI2/SNF2 ATPase" evidence="5">
    <location>
        <begin position="215"/>
        <end position="274"/>
    </location>
</feature>
<accession>A0A367QYB5</accession>
<keyword evidence="7" id="KW-1185">Reference proteome</keyword>
<dbReference type="AlphaFoldDB" id="A0A367QYB5"/>
<dbReference type="Gene3D" id="3.90.220.20">
    <property type="entry name" value="DNA methylase specificity domains"/>
    <property type="match status" value="1"/>
</dbReference>
<comment type="caution">
    <text evidence="6">The sequence shown here is derived from an EMBL/GenBank/DDBJ whole genome shotgun (WGS) entry which is preliminary data.</text>
</comment>
<dbReference type="InterPro" id="IPR052021">
    <property type="entry name" value="Type-I_RS_S_subunit"/>
</dbReference>
<comment type="similarity">
    <text evidence="1">Belongs to the type-I restriction system S methylase family.</text>
</comment>
<organism evidence="6 7">
    <name type="scientific">Nostoc minutum NIES-26</name>
    <dbReference type="NCBI Taxonomy" id="1844469"/>
    <lineage>
        <taxon>Bacteria</taxon>
        <taxon>Bacillati</taxon>
        <taxon>Cyanobacteriota</taxon>
        <taxon>Cyanophyceae</taxon>
        <taxon>Nostocales</taxon>
        <taxon>Nostocaceae</taxon>
        <taxon>Nostoc</taxon>
    </lineage>
</organism>
<proteinExistence type="inferred from homology"/>
<evidence type="ECO:0000259" key="5">
    <source>
        <dbReference type="Pfam" id="PF18766"/>
    </source>
</evidence>
<name>A0A367QYB5_9NOSO</name>
<evidence type="ECO:0000313" key="6">
    <source>
        <dbReference type="EMBL" id="RCJ29206.1"/>
    </source>
</evidence>
<dbReference type="PANTHER" id="PTHR30408">
    <property type="entry name" value="TYPE-1 RESTRICTION ENZYME ECOKI SPECIFICITY PROTEIN"/>
    <property type="match status" value="1"/>
</dbReference>
<evidence type="ECO:0000259" key="4">
    <source>
        <dbReference type="Pfam" id="PF01420"/>
    </source>
</evidence>
<sequence>MVVNQLDDNREFKDSALGMIPKDWDVWNIEEIIYTIIDFRGRTPLKIGMTWGGGDIPALSANNVEMGKINLAKETNYGSEDLYKKWMNKGDAKKGDIIITMEAPLGNIAQIPDHRKYILSQRVILLKTKENLIYNDFLKNFLLSDLFQNRLKSYSSGTTATGIQQSKLLQLPIIVPPIPQQQQIAKILDTVDKAIAQTESLIAKYKRIKTGLMIDKTEETFGDYIDKYTMRESIADGTTLEIVYEGRTHNAEIIDKTTMDAKFSDVFSEYNLSERLQILGYGTRDAYL</sequence>
<dbReference type="InterPro" id="IPR000055">
    <property type="entry name" value="Restrct_endonuc_typeI_TRD"/>
</dbReference>
<dbReference type="InterPro" id="IPR040980">
    <property type="entry name" value="SWI2_SNF2"/>
</dbReference>
<keyword evidence="2" id="KW-0680">Restriction system</keyword>
<keyword evidence="3" id="KW-0238">DNA-binding</keyword>
<dbReference type="SUPFAM" id="SSF116734">
    <property type="entry name" value="DNA methylase specificity domain"/>
    <property type="match status" value="1"/>
</dbReference>
<reference evidence="6" key="1">
    <citation type="submission" date="2016-04" db="EMBL/GenBank/DDBJ databases">
        <authorList>
            <person name="Tabuchi Yagui T.R."/>
        </authorList>
    </citation>
    <scope>NUCLEOTIDE SEQUENCE [LARGE SCALE GENOMIC DNA]</scope>
    <source>
        <strain evidence="6">NIES-26</strain>
    </source>
</reference>
<dbReference type="GO" id="GO:0009307">
    <property type="term" value="P:DNA restriction-modification system"/>
    <property type="evidence" value="ECO:0007669"/>
    <property type="project" value="UniProtKB-KW"/>
</dbReference>
<dbReference type="Pfam" id="PF18766">
    <property type="entry name" value="SWI2_SNF2"/>
    <property type="match status" value="1"/>
</dbReference>
<dbReference type="InterPro" id="IPR044946">
    <property type="entry name" value="Restrct_endonuc_typeI_TRD_sf"/>
</dbReference>
<evidence type="ECO:0000256" key="3">
    <source>
        <dbReference type="ARBA" id="ARBA00023125"/>
    </source>
</evidence>
<dbReference type="Pfam" id="PF01420">
    <property type="entry name" value="Methylase_S"/>
    <property type="match status" value="1"/>
</dbReference>
<evidence type="ECO:0000313" key="7">
    <source>
        <dbReference type="Proteomes" id="UP000252107"/>
    </source>
</evidence>
<evidence type="ECO:0000256" key="2">
    <source>
        <dbReference type="ARBA" id="ARBA00022747"/>
    </source>
</evidence>
<dbReference type="EMBL" id="LXQD01000294">
    <property type="protein sequence ID" value="RCJ29206.1"/>
    <property type="molecule type" value="Genomic_DNA"/>
</dbReference>